<evidence type="ECO:0000313" key="2">
    <source>
        <dbReference type="Proteomes" id="UP000335636"/>
    </source>
</evidence>
<dbReference type="EMBL" id="CABDUW010000768">
    <property type="protein sequence ID" value="VTJ74876.1"/>
    <property type="molecule type" value="Genomic_DNA"/>
</dbReference>
<proteinExistence type="predicted"/>
<protein>
    <submittedName>
        <fullName evidence="1">Uncharacterized protein</fullName>
    </submittedName>
</protein>
<comment type="caution">
    <text evidence="1">The sequence shown here is derived from an EMBL/GenBank/DDBJ whole genome shotgun (WGS) entry which is preliminary data.</text>
</comment>
<sequence>MEKYYSTLSFNWKEENLLRKKLSCLESMKKHEANAWLMEQKTFYKGCYSKLQRSELAHARLLGNKELVKQLTSKSMFSNYCTILEDESEAAVKAIIKNRRRSENNMIFQSCLDKERHCPASRNGLIKKAEAQEVPRVTLKANSKEEDPKATMKRTFPVGQESKSAALVLSLESLKSPEQGAQQRKLPMEKSLPLQGEEGILSNFSRHLNIVLSDPIDPVTDRESKGKLLKYTVHENRNVEHPQKKRPMNNLYGPEDVQIDAAVLTEIQAMLGQNYLLNETTNLVDRVTSPPHPAYFLFSDSLSKSPSKKVREH</sequence>
<dbReference type="AlphaFoldDB" id="A0A5E4C035"/>
<evidence type="ECO:0000313" key="1">
    <source>
        <dbReference type="EMBL" id="VTJ74876.1"/>
    </source>
</evidence>
<gene>
    <name evidence="1" type="ORF">MONAX_5E033678</name>
</gene>
<name>A0A5E4C035_MARMO</name>
<dbReference type="Proteomes" id="UP000335636">
    <property type="component" value="Unassembled WGS sequence"/>
</dbReference>
<accession>A0A5E4C035</accession>
<reference evidence="1" key="1">
    <citation type="submission" date="2019-04" db="EMBL/GenBank/DDBJ databases">
        <authorList>
            <person name="Alioto T."/>
            <person name="Alioto T."/>
        </authorList>
    </citation>
    <scope>NUCLEOTIDE SEQUENCE [LARGE SCALE GENOMIC DNA]</scope>
</reference>
<keyword evidence="2" id="KW-1185">Reference proteome</keyword>
<organism evidence="1 2">
    <name type="scientific">Marmota monax</name>
    <name type="common">Woodchuck</name>
    <dbReference type="NCBI Taxonomy" id="9995"/>
    <lineage>
        <taxon>Eukaryota</taxon>
        <taxon>Metazoa</taxon>
        <taxon>Chordata</taxon>
        <taxon>Craniata</taxon>
        <taxon>Vertebrata</taxon>
        <taxon>Euteleostomi</taxon>
        <taxon>Mammalia</taxon>
        <taxon>Eutheria</taxon>
        <taxon>Euarchontoglires</taxon>
        <taxon>Glires</taxon>
        <taxon>Rodentia</taxon>
        <taxon>Sciuromorpha</taxon>
        <taxon>Sciuridae</taxon>
        <taxon>Xerinae</taxon>
        <taxon>Marmotini</taxon>
        <taxon>Marmota</taxon>
    </lineage>
</organism>